<sequence length="375" mass="40799">MYSSVIFLLLPGLDTYSLHLRCIVGYWLAMIGYVIAFSAVLAKMWRVYYIFHNPTPSKRTLKDRHLLSVMGILTLIVIMILSIGEAVPDTRHEPTLVVDGEKGSTKNEQDVIVNYCTYTCFSSHDAISYQALIMAYLFLLQVIGIFLAFQTRKVKVKILNEAKQVTAIIYVTSVCVVLIIMTTFALGAFINVHATLFCFSIAAASTAFLVLIFIPKMHSLYKDPEGKKVFRSSGLKAVPSLVPGGGGGGITTASGTVDSLRKDSLGINIALATLSNDPKATISILNARIVELEEELRQSRAENGGEKRGSLLSGFLSPKALPPVNENNIRRTEDSIEQLELSKKNSLSPPPPPAPPSSRASNGNAAASFTEDSIQ</sequence>
<keyword evidence="3 10" id="KW-1133">Transmembrane helix</keyword>
<evidence type="ECO:0000256" key="3">
    <source>
        <dbReference type="ARBA" id="ARBA00022989"/>
    </source>
</evidence>
<dbReference type="KEGG" id="aqu:109580378"/>
<dbReference type="PROSITE" id="PS50259">
    <property type="entry name" value="G_PROTEIN_RECEP_F3_4"/>
    <property type="match status" value="1"/>
</dbReference>
<feature type="compositionally biased region" description="Low complexity" evidence="9">
    <location>
        <begin position="357"/>
        <end position="368"/>
    </location>
</feature>
<keyword evidence="8" id="KW-0807">Transducer</keyword>
<evidence type="ECO:0000256" key="1">
    <source>
        <dbReference type="ARBA" id="ARBA00004141"/>
    </source>
</evidence>
<evidence type="ECO:0000256" key="5">
    <source>
        <dbReference type="ARBA" id="ARBA00023136"/>
    </source>
</evidence>
<reference evidence="12" key="2">
    <citation type="submission" date="2024-06" db="UniProtKB">
        <authorList>
            <consortium name="EnsemblMetazoa"/>
        </authorList>
    </citation>
    <scope>IDENTIFICATION</scope>
</reference>
<feature type="transmembrane region" description="Helical" evidence="10">
    <location>
        <begin position="66"/>
        <end position="84"/>
    </location>
</feature>
<feature type="transmembrane region" description="Helical" evidence="10">
    <location>
        <begin position="194"/>
        <end position="214"/>
    </location>
</feature>
<dbReference type="GeneID" id="109580378"/>
<evidence type="ECO:0000256" key="10">
    <source>
        <dbReference type="SAM" id="Phobius"/>
    </source>
</evidence>
<dbReference type="Proteomes" id="UP000007879">
    <property type="component" value="Unassembled WGS sequence"/>
</dbReference>
<dbReference type="RefSeq" id="XP_019849005.1">
    <property type="nucleotide sequence ID" value="XM_019993446.1"/>
</dbReference>
<dbReference type="CDD" id="cd15047">
    <property type="entry name" value="7tmC_GABA-B-like"/>
    <property type="match status" value="1"/>
</dbReference>
<proteinExistence type="predicted"/>
<evidence type="ECO:0000313" key="12">
    <source>
        <dbReference type="EnsemblMetazoa" id="XP_019849005.1"/>
    </source>
</evidence>
<feature type="domain" description="G-protein coupled receptors family 3 profile" evidence="11">
    <location>
        <begin position="22"/>
        <end position="225"/>
    </location>
</feature>
<dbReference type="GO" id="GO:0004965">
    <property type="term" value="F:G protein-coupled GABA receptor activity"/>
    <property type="evidence" value="ECO:0007669"/>
    <property type="project" value="InterPro"/>
</dbReference>
<dbReference type="InterPro" id="IPR002455">
    <property type="entry name" value="GPCR3_GABA-B"/>
</dbReference>
<feature type="transmembrane region" description="Helical" evidence="10">
    <location>
        <begin position="167"/>
        <end position="188"/>
    </location>
</feature>
<dbReference type="GO" id="GO:0038039">
    <property type="term" value="C:G protein-coupled receptor heterodimeric complex"/>
    <property type="evidence" value="ECO:0007669"/>
    <property type="project" value="TreeGrafter"/>
</dbReference>
<comment type="subcellular location">
    <subcellularLocation>
        <location evidence="1">Membrane</location>
        <topology evidence="1">Multi-pass membrane protein</topology>
    </subcellularLocation>
</comment>
<evidence type="ECO:0000256" key="6">
    <source>
        <dbReference type="ARBA" id="ARBA00023170"/>
    </source>
</evidence>
<evidence type="ECO:0000256" key="4">
    <source>
        <dbReference type="ARBA" id="ARBA00023040"/>
    </source>
</evidence>
<evidence type="ECO:0000259" key="11">
    <source>
        <dbReference type="PROSITE" id="PS50259"/>
    </source>
</evidence>
<evidence type="ECO:0000313" key="13">
    <source>
        <dbReference type="Proteomes" id="UP000007879"/>
    </source>
</evidence>
<protein>
    <recommendedName>
        <fullName evidence="11">G-protein coupled receptors family 3 profile domain-containing protein</fullName>
    </recommendedName>
</protein>
<dbReference type="Pfam" id="PF00003">
    <property type="entry name" value="7tm_3"/>
    <property type="match status" value="1"/>
</dbReference>
<feature type="region of interest" description="Disordered" evidence="9">
    <location>
        <begin position="300"/>
        <end position="375"/>
    </location>
</feature>
<name>A0AAN0IW15_AMPQE</name>
<keyword evidence="4" id="KW-0297">G-protein coupled receptor</keyword>
<feature type="compositionally biased region" description="Basic and acidic residues" evidence="9">
    <location>
        <begin position="300"/>
        <end position="309"/>
    </location>
</feature>
<feature type="transmembrane region" description="Helical" evidence="10">
    <location>
        <begin position="25"/>
        <end position="45"/>
    </location>
</feature>
<evidence type="ECO:0000256" key="2">
    <source>
        <dbReference type="ARBA" id="ARBA00022692"/>
    </source>
</evidence>
<keyword evidence="6" id="KW-0675">Receptor</keyword>
<reference evidence="13" key="1">
    <citation type="journal article" date="2010" name="Nature">
        <title>The Amphimedon queenslandica genome and the evolution of animal complexity.</title>
        <authorList>
            <person name="Srivastava M."/>
            <person name="Simakov O."/>
            <person name="Chapman J."/>
            <person name="Fahey B."/>
            <person name="Gauthier M.E."/>
            <person name="Mitros T."/>
            <person name="Richards G.S."/>
            <person name="Conaco C."/>
            <person name="Dacre M."/>
            <person name="Hellsten U."/>
            <person name="Larroux C."/>
            <person name="Putnam N.H."/>
            <person name="Stanke M."/>
            <person name="Adamska M."/>
            <person name="Darling A."/>
            <person name="Degnan S.M."/>
            <person name="Oakley T.H."/>
            <person name="Plachetzki D.C."/>
            <person name="Zhai Y."/>
            <person name="Adamski M."/>
            <person name="Calcino A."/>
            <person name="Cummins S.F."/>
            <person name="Goodstein D.M."/>
            <person name="Harris C."/>
            <person name="Jackson D.J."/>
            <person name="Leys S.P."/>
            <person name="Shu S."/>
            <person name="Woodcroft B.J."/>
            <person name="Vervoort M."/>
            <person name="Kosik K.S."/>
            <person name="Manning G."/>
            <person name="Degnan B.M."/>
            <person name="Rokhsar D.S."/>
        </authorList>
    </citation>
    <scope>NUCLEOTIDE SEQUENCE [LARGE SCALE GENOMIC DNA]</scope>
</reference>
<dbReference type="AlphaFoldDB" id="A0AAN0IW15"/>
<evidence type="ECO:0000256" key="8">
    <source>
        <dbReference type="ARBA" id="ARBA00023224"/>
    </source>
</evidence>
<dbReference type="GO" id="GO:0007214">
    <property type="term" value="P:gamma-aminobutyric acid signaling pathway"/>
    <property type="evidence" value="ECO:0007669"/>
    <property type="project" value="TreeGrafter"/>
</dbReference>
<dbReference type="PANTHER" id="PTHR10519">
    <property type="entry name" value="GABA-B RECEPTOR"/>
    <property type="match status" value="1"/>
</dbReference>
<evidence type="ECO:0000256" key="9">
    <source>
        <dbReference type="SAM" id="MobiDB-lite"/>
    </source>
</evidence>
<evidence type="ECO:0000256" key="7">
    <source>
        <dbReference type="ARBA" id="ARBA00023180"/>
    </source>
</evidence>
<accession>A0AAN0IW15</accession>
<dbReference type="EnsemblMetazoa" id="XM_019993446.1">
    <property type="protein sequence ID" value="XP_019849005.1"/>
    <property type="gene ID" value="LOC109580378"/>
</dbReference>
<keyword evidence="7" id="KW-0325">Glycoprotein</keyword>
<dbReference type="InterPro" id="IPR017978">
    <property type="entry name" value="GPCR_3_C"/>
</dbReference>
<keyword evidence="5 10" id="KW-0472">Membrane</keyword>
<organism evidence="12 13">
    <name type="scientific">Amphimedon queenslandica</name>
    <name type="common">Sponge</name>
    <dbReference type="NCBI Taxonomy" id="400682"/>
    <lineage>
        <taxon>Eukaryota</taxon>
        <taxon>Metazoa</taxon>
        <taxon>Porifera</taxon>
        <taxon>Demospongiae</taxon>
        <taxon>Heteroscleromorpha</taxon>
        <taxon>Haplosclerida</taxon>
        <taxon>Niphatidae</taxon>
        <taxon>Amphimedon</taxon>
    </lineage>
</organism>
<keyword evidence="2 10" id="KW-0812">Transmembrane</keyword>
<keyword evidence="13" id="KW-1185">Reference proteome</keyword>
<dbReference type="PANTHER" id="PTHR10519:SF20">
    <property type="entry name" value="G-PROTEIN COUPLED RECEPTOR 156-RELATED"/>
    <property type="match status" value="1"/>
</dbReference>
<feature type="transmembrane region" description="Helical" evidence="10">
    <location>
        <begin position="127"/>
        <end position="147"/>
    </location>
</feature>